<evidence type="ECO:0000313" key="2">
    <source>
        <dbReference type="EMBL" id="CAH1244011.1"/>
    </source>
</evidence>
<name>A0A8J9YYJ7_BRALA</name>
<dbReference type="OrthoDB" id="419711at2759"/>
<dbReference type="AlphaFoldDB" id="A0A8J9YYJ7"/>
<reference evidence="2" key="1">
    <citation type="submission" date="2022-01" db="EMBL/GenBank/DDBJ databases">
        <authorList>
            <person name="Braso-Vives M."/>
        </authorList>
    </citation>
    <scope>NUCLEOTIDE SEQUENCE</scope>
</reference>
<sequence>MVCGGRLREEFRLQSFHRRHPDRNVFTRTPWMRNQLPFVLYRIVVCLYQIAVLSHDTYYYVVQPRSLAHLTDWGFIFLTASVLFT</sequence>
<gene>
    <name evidence="2" type="primary">Hypp7198</name>
    <name evidence="2" type="ORF">BLAG_LOCUS6767</name>
</gene>
<evidence type="ECO:0000313" key="3">
    <source>
        <dbReference type="Proteomes" id="UP000838412"/>
    </source>
</evidence>
<dbReference type="EMBL" id="OV696698">
    <property type="protein sequence ID" value="CAH1244011.1"/>
    <property type="molecule type" value="Genomic_DNA"/>
</dbReference>
<dbReference type="Proteomes" id="UP000838412">
    <property type="component" value="Chromosome 13"/>
</dbReference>
<organism evidence="2 3">
    <name type="scientific">Branchiostoma lanceolatum</name>
    <name type="common">Common lancelet</name>
    <name type="synonym">Amphioxus lanceolatum</name>
    <dbReference type="NCBI Taxonomy" id="7740"/>
    <lineage>
        <taxon>Eukaryota</taxon>
        <taxon>Metazoa</taxon>
        <taxon>Chordata</taxon>
        <taxon>Cephalochordata</taxon>
        <taxon>Leptocardii</taxon>
        <taxon>Amphioxiformes</taxon>
        <taxon>Branchiostomatidae</taxon>
        <taxon>Branchiostoma</taxon>
    </lineage>
</organism>
<keyword evidence="1" id="KW-1133">Transmembrane helix</keyword>
<keyword evidence="3" id="KW-1185">Reference proteome</keyword>
<evidence type="ECO:0000256" key="1">
    <source>
        <dbReference type="SAM" id="Phobius"/>
    </source>
</evidence>
<keyword evidence="1" id="KW-0812">Transmembrane</keyword>
<proteinExistence type="predicted"/>
<feature type="transmembrane region" description="Helical" evidence="1">
    <location>
        <begin position="38"/>
        <end position="61"/>
    </location>
</feature>
<accession>A0A8J9YYJ7</accession>
<protein>
    <submittedName>
        <fullName evidence="2">Hypp7198 protein</fullName>
    </submittedName>
</protein>
<keyword evidence="1" id="KW-0472">Membrane</keyword>